<feature type="domain" description="Plastocyanin-like" evidence="6">
    <location>
        <begin position="426"/>
        <end position="541"/>
    </location>
</feature>
<dbReference type="InterPro" id="IPR034282">
    <property type="entry name" value="CuRO_2_CopA"/>
</dbReference>
<dbReference type="EMBL" id="JBHUOL010000006">
    <property type="protein sequence ID" value="MFD2907553.1"/>
    <property type="molecule type" value="Genomic_DNA"/>
</dbReference>
<evidence type="ECO:0000259" key="7">
    <source>
        <dbReference type="Pfam" id="PF07732"/>
    </source>
</evidence>
<keyword evidence="1" id="KW-0479">Metal-binding</keyword>
<feature type="domain" description="Plastocyanin-like" evidence="5">
    <location>
        <begin position="209"/>
        <end position="309"/>
    </location>
</feature>
<sequence length="739" mass="84828">MKKKAILFLAVLLTSITYAQKVVRYDLHVRDTLVNFSGKEKRAIAVNGQIPMPTLTFTEGDIAEIHVYNHLKESTSLHWHGLYVPNKEDGVPHLTQMPIEPGAEFVYNFPIIQSGTHWYHSHSGMQEQIGMYGSLILKKKDNDPSFRKGIDDLPEIPLILSEWTDYNPNNVHRMLHNASDWFAIKKGTTQSYAEAIKEGHFKTKLINEWKRMLAMDVSDVHYDKFLINGQNESQLSQFKSGDKVRLRISNGGASSYFWLTYAGGKITVVANDGNDVEPVEVDRLIVGVSETYDVVVTIPAENTSYEFLVTPEDRTSSTSIYIGKGIKQLESPLPKLKYFEGMKMMNDMMNMDGTMSDMGMDMSLQKMDMNTVMYPEISGSSEKKPMKMDAEMDHSMHSMASDIVSLNYGMLKSPTKTTLPKEAPIREMRFELTGNMNRYVWSMDNKVLSESDKILIKKGEIVRITLYNNSMMRHPMHLHGHDFRVLNGEGDYSPLKNVLDIMPMETDVIEFEANADGDWFFHCHILYHMMSGMNRVFSYENSEPNPYLPNKEKSYKKLQAESNEVHFMAENDFATNGNDGQAMIQNARWSFATEWRLGYHDEHGYESETHIGRYIGRNQWFMPFIGLDARYRKLDAFEVEKNIFGQKNTKDKRIQVSLGFNYTLPLLVIAQAEVYHDGNVRFQLMREDIPVSKRLRMAFMVNTDKEYMAGLKYIVGKNMGITTHYDSDMGFGLGVNLNY</sequence>
<keyword evidence="3" id="KW-0186">Copper</keyword>
<comment type="caution">
    <text evidence="8">The sequence shown here is derived from an EMBL/GenBank/DDBJ whole genome shotgun (WGS) entry which is preliminary data.</text>
</comment>
<dbReference type="RefSeq" id="WP_379803867.1">
    <property type="nucleotide sequence ID" value="NZ_JBHUOL010000006.1"/>
</dbReference>
<keyword evidence="9" id="KW-1185">Reference proteome</keyword>
<keyword evidence="2" id="KW-0560">Oxidoreductase</keyword>
<dbReference type="CDD" id="cd13848">
    <property type="entry name" value="CuRO_1_CopA"/>
    <property type="match status" value="1"/>
</dbReference>
<evidence type="ECO:0000259" key="6">
    <source>
        <dbReference type="Pfam" id="PF07731"/>
    </source>
</evidence>
<dbReference type="InterPro" id="IPR045087">
    <property type="entry name" value="Cu-oxidase_fam"/>
</dbReference>
<dbReference type="Pfam" id="PF07731">
    <property type="entry name" value="Cu-oxidase_2"/>
    <property type="match status" value="1"/>
</dbReference>
<evidence type="ECO:0000259" key="5">
    <source>
        <dbReference type="Pfam" id="PF00394"/>
    </source>
</evidence>
<feature type="chain" id="PRO_5046913016" evidence="4">
    <location>
        <begin position="20"/>
        <end position="739"/>
    </location>
</feature>
<protein>
    <submittedName>
        <fullName evidence="8">Multicopper oxidase family protein</fullName>
    </submittedName>
</protein>
<dbReference type="CDD" id="cd13896">
    <property type="entry name" value="CuRO_3_CopA"/>
    <property type="match status" value="1"/>
</dbReference>
<dbReference type="PANTHER" id="PTHR11709:SF394">
    <property type="entry name" value="FI03373P-RELATED"/>
    <property type="match status" value="1"/>
</dbReference>
<dbReference type="InterPro" id="IPR034279">
    <property type="entry name" value="CuRO_3_CopA"/>
</dbReference>
<evidence type="ECO:0000256" key="1">
    <source>
        <dbReference type="ARBA" id="ARBA00022723"/>
    </source>
</evidence>
<dbReference type="Pfam" id="PF07732">
    <property type="entry name" value="Cu-oxidase_3"/>
    <property type="match status" value="1"/>
</dbReference>
<feature type="domain" description="Plastocyanin-like" evidence="7">
    <location>
        <begin position="29"/>
        <end position="140"/>
    </location>
</feature>
<gene>
    <name evidence="8" type="ORF">ACFSX9_02280</name>
</gene>
<dbReference type="InterPro" id="IPR011706">
    <property type="entry name" value="Cu-oxidase_C"/>
</dbReference>
<evidence type="ECO:0000256" key="3">
    <source>
        <dbReference type="ARBA" id="ARBA00023008"/>
    </source>
</evidence>
<organism evidence="8 9">
    <name type="scientific">Flavobacterium ardleyense</name>
    <dbReference type="NCBI Taxonomy" id="2038737"/>
    <lineage>
        <taxon>Bacteria</taxon>
        <taxon>Pseudomonadati</taxon>
        <taxon>Bacteroidota</taxon>
        <taxon>Flavobacteriia</taxon>
        <taxon>Flavobacteriales</taxon>
        <taxon>Flavobacteriaceae</taxon>
        <taxon>Flavobacterium</taxon>
    </lineage>
</organism>
<dbReference type="Proteomes" id="UP001597549">
    <property type="component" value="Unassembled WGS sequence"/>
</dbReference>
<dbReference type="InterPro" id="IPR002355">
    <property type="entry name" value="Cu_oxidase_Cu_BS"/>
</dbReference>
<dbReference type="InterPro" id="IPR034284">
    <property type="entry name" value="CuRO_1_CopA"/>
</dbReference>
<dbReference type="PROSITE" id="PS00079">
    <property type="entry name" value="MULTICOPPER_OXIDASE1"/>
    <property type="match status" value="1"/>
</dbReference>
<evidence type="ECO:0000256" key="4">
    <source>
        <dbReference type="SAM" id="SignalP"/>
    </source>
</evidence>
<dbReference type="PROSITE" id="PS00080">
    <property type="entry name" value="MULTICOPPER_OXIDASE2"/>
    <property type="match status" value="1"/>
</dbReference>
<evidence type="ECO:0000313" key="8">
    <source>
        <dbReference type="EMBL" id="MFD2907553.1"/>
    </source>
</evidence>
<keyword evidence="4" id="KW-0732">Signal</keyword>
<dbReference type="InterPro" id="IPR033138">
    <property type="entry name" value="Cu_oxidase_CS"/>
</dbReference>
<dbReference type="InterPro" id="IPR011707">
    <property type="entry name" value="Cu-oxidase-like_N"/>
</dbReference>
<dbReference type="Gene3D" id="2.60.40.420">
    <property type="entry name" value="Cupredoxins - blue copper proteins"/>
    <property type="match status" value="3"/>
</dbReference>
<dbReference type="SUPFAM" id="SSF49503">
    <property type="entry name" value="Cupredoxins"/>
    <property type="match status" value="3"/>
</dbReference>
<dbReference type="InterPro" id="IPR001117">
    <property type="entry name" value="Cu-oxidase_2nd"/>
</dbReference>
<evidence type="ECO:0000256" key="2">
    <source>
        <dbReference type="ARBA" id="ARBA00023002"/>
    </source>
</evidence>
<feature type="signal peptide" evidence="4">
    <location>
        <begin position="1"/>
        <end position="19"/>
    </location>
</feature>
<dbReference type="CDD" id="cd13874">
    <property type="entry name" value="CuRO_2_CopA"/>
    <property type="match status" value="1"/>
</dbReference>
<evidence type="ECO:0000313" key="9">
    <source>
        <dbReference type="Proteomes" id="UP001597549"/>
    </source>
</evidence>
<accession>A0ABW5Z539</accession>
<dbReference type="Pfam" id="PF00394">
    <property type="entry name" value="Cu-oxidase"/>
    <property type="match status" value="1"/>
</dbReference>
<name>A0ABW5Z539_9FLAO</name>
<dbReference type="InterPro" id="IPR008972">
    <property type="entry name" value="Cupredoxin"/>
</dbReference>
<proteinExistence type="predicted"/>
<dbReference type="PANTHER" id="PTHR11709">
    <property type="entry name" value="MULTI-COPPER OXIDASE"/>
    <property type="match status" value="1"/>
</dbReference>
<reference evidence="9" key="1">
    <citation type="journal article" date="2019" name="Int. J. Syst. Evol. Microbiol.">
        <title>The Global Catalogue of Microorganisms (GCM) 10K type strain sequencing project: providing services to taxonomists for standard genome sequencing and annotation.</title>
        <authorList>
            <consortium name="The Broad Institute Genomics Platform"/>
            <consortium name="The Broad Institute Genome Sequencing Center for Infectious Disease"/>
            <person name="Wu L."/>
            <person name="Ma J."/>
        </authorList>
    </citation>
    <scope>NUCLEOTIDE SEQUENCE [LARGE SCALE GENOMIC DNA]</scope>
    <source>
        <strain evidence="9">KCTC 52644</strain>
    </source>
</reference>